<evidence type="ECO:0000313" key="3">
    <source>
        <dbReference type="Proteomes" id="UP001239462"/>
    </source>
</evidence>
<accession>A0ABT7PN69</accession>
<dbReference type="Pfam" id="PF01882">
    <property type="entry name" value="DUF58"/>
    <property type="match status" value="1"/>
</dbReference>
<feature type="domain" description="DUF58" evidence="1">
    <location>
        <begin position="60"/>
        <end position="281"/>
    </location>
</feature>
<proteinExistence type="predicted"/>
<evidence type="ECO:0000259" key="1">
    <source>
        <dbReference type="Pfam" id="PF01882"/>
    </source>
</evidence>
<organism evidence="2 3">
    <name type="scientific">Roseiconus lacunae</name>
    <dbReference type="NCBI Taxonomy" id="2605694"/>
    <lineage>
        <taxon>Bacteria</taxon>
        <taxon>Pseudomonadati</taxon>
        <taxon>Planctomycetota</taxon>
        <taxon>Planctomycetia</taxon>
        <taxon>Pirellulales</taxon>
        <taxon>Pirellulaceae</taxon>
        <taxon>Roseiconus</taxon>
    </lineage>
</organism>
<keyword evidence="3" id="KW-1185">Reference proteome</keyword>
<reference evidence="2 3" key="1">
    <citation type="submission" date="2023-06" db="EMBL/GenBank/DDBJ databases">
        <title>Roseiconus lacunae JC819 isolated from Gulf of Mannar region, Tamil Nadu.</title>
        <authorList>
            <person name="Pk S."/>
            <person name="Ch S."/>
            <person name="Ch V.R."/>
        </authorList>
    </citation>
    <scope>NUCLEOTIDE SEQUENCE [LARGE SCALE GENOMIC DNA]</scope>
    <source>
        <strain evidence="2 3">JC819</strain>
    </source>
</reference>
<dbReference type="EMBL" id="JASZZN010000017">
    <property type="protein sequence ID" value="MDM4017931.1"/>
    <property type="molecule type" value="Genomic_DNA"/>
</dbReference>
<dbReference type="RefSeq" id="WP_289165527.1">
    <property type="nucleotide sequence ID" value="NZ_CP141221.1"/>
</dbReference>
<sequence>MLSYSQGVVLNARVRISLDELLLLQAEARGFSLLPRQPVNSLLAGRHASRLRGRGLAFEELRRYHEGDDIRTMDWKATARLRTPQVRVYTEERERPVLLIVDQRQSMFFGSQRAMKSVVAAEAAALGLWRALDGGDRVGGLVIEDDQIAKVRPHRSRQRAMQLLHEIVRANHQIVPDRKGRHSSIDGAHRLNEALKQTVQIAKHDHLIVLISDLDGADDETQRLTTRLAAHNDMIVVAVYDPLGASLQGTPGMMANDRGRLHQIPASASFTEEFRKAFQRNLDRWREIFRSLRVPVLPISTVKSVPDQVRSRLGHPTAAR</sequence>
<dbReference type="InterPro" id="IPR002881">
    <property type="entry name" value="DUF58"/>
</dbReference>
<dbReference type="Proteomes" id="UP001239462">
    <property type="component" value="Unassembled WGS sequence"/>
</dbReference>
<comment type="caution">
    <text evidence="2">The sequence shown here is derived from an EMBL/GenBank/DDBJ whole genome shotgun (WGS) entry which is preliminary data.</text>
</comment>
<gene>
    <name evidence="2" type="ORF">QTN89_20965</name>
</gene>
<dbReference type="PANTHER" id="PTHR33608:SF12">
    <property type="entry name" value="DUF58 DOMAIN-CONTAINING PROTEIN"/>
    <property type="match status" value="1"/>
</dbReference>
<evidence type="ECO:0000313" key="2">
    <source>
        <dbReference type="EMBL" id="MDM4017931.1"/>
    </source>
</evidence>
<protein>
    <submittedName>
        <fullName evidence="2">DUF58 domain-containing protein</fullName>
    </submittedName>
</protein>
<name>A0ABT7PN69_9BACT</name>
<dbReference type="PANTHER" id="PTHR33608">
    <property type="entry name" value="BLL2464 PROTEIN"/>
    <property type="match status" value="1"/>
</dbReference>